<dbReference type="EMBL" id="ABAW02000017">
    <property type="protein sequence ID" value="EDP11903.1"/>
    <property type="molecule type" value="Genomic_DNA"/>
</dbReference>
<reference evidence="3 4" key="1">
    <citation type="submission" date="2007-09" db="EMBL/GenBank/DDBJ databases">
        <title>Draft genome sequence of Eubacterium dolichum (DSM 3991).</title>
        <authorList>
            <person name="Sudarsanam P."/>
            <person name="Ley R."/>
            <person name="Guruge J."/>
            <person name="Turnbaugh P.J."/>
            <person name="Mahowald M."/>
            <person name="Liep D."/>
            <person name="Gordon J."/>
        </authorList>
    </citation>
    <scope>NUCLEOTIDE SEQUENCE [LARGE SCALE GENOMIC DNA]</scope>
    <source>
        <strain evidence="3 4">DSM 3991</strain>
    </source>
</reference>
<dbReference type="eggNOG" id="COG1028">
    <property type="taxonomic scope" value="Bacteria"/>
</dbReference>
<gene>
    <name evidence="3" type="ORF">EUBDOL_00460</name>
</gene>
<dbReference type="PRINTS" id="PR00081">
    <property type="entry name" value="GDHRDH"/>
</dbReference>
<dbReference type="AlphaFoldDB" id="A8R923"/>
<proteinExistence type="inferred from homology"/>
<dbReference type="HOGENOM" id="CLU_010194_1_1_9"/>
<dbReference type="InterPro" id="IPR002347">
    <property type="entry name" value="SDR_fam"/>
</dbReference>
<dbReference type="STRING" id="428127.EUBDOL_00460"/>
<dbReference type="SUPFAM" id="SSF51735">
    <property type="entry name" value="NAD(P)-binding Rossmann-fold domains"/>
    <property type="match status" value="1"/>
</dbReference>
<reference evidence="3 4" key="2">
    <citation type="submission" date="2007-09" db="EMBL/GenBank/DDBJ databases">
        <authorList>
            <person name="Fulton L."/>
            <person name="Clifton S."/>
            <person name="Fulton B."/>
            <person name="Xu J."/>
            <person name="Minx P."/>
            <person name="Pepin K.H."/>
            <person name="Johnson M."/>
            <person name="Thiruvilangam P."/>
            <person name="Bhonagiri V."/>
            <person name="Nash W.E."/>
            <person name="Mardis E.R."/>
            <person name="Wilson R.K."/>
        </authorList>
    </citation>
    <scope>NUCLEOTIDE SEQUENCE [LARGE SCALE GENOMIC DNA]</scope>
    <source>
        <strain evidence="3 4">DSM 3991</strain>
    </source>
</reference>
<evidence type="ECO:0000256" key="2">
    <source>
        <dbReference type="ARBA" id="ARBA00023002"/>
    </source>
</evidence>
<protein>
    <submittedName>
        <fullName evidence="3">Oxidoreductase, short chain dehydrogenase/reductase family protein</fullName>
    </submittedName>
</protein>
<accession>A8R923</accession>
<dbReference type="PANTHER" id="PTHR42760">
    <property type="entry name" value="SHORT-CHAIN DEHYDROGENASES/REDUCTASES FAMILY MEMBER"/>
    <property type="match status" value="1"/>
</dbReference>
<dbReference type="GO" id="GO:0016616">
    <property type="term" value="F:oxidoreductase activity, acting on the CH-OH group of donors, NAD or NADP as acceptor"/>
    <property type="evidence" value="ECO:0007669"/>
    <property type="project" value="TreeGrafter"/>
</dbReference>
<comment type="caution">
    <text evidence="3">The sequence shown here is derived from an EMBL/GenBank/DDBJ whole genome shotgun (WGS) entry which is preliminary data.</text>
</comment>
<dbReference type="Gene3D" id="3.40.50.720">
    <property type="entry name" value="NAD(P)-binding Rossmann-like Domain"/>
    <property type="match status" value="1"/>
</dbReference>
<comment type="similarity">
    <text evidence="1">Belongs to the short-chain dehydrogenases/reductases (SDR) family.</text>
</comment>
<evidence type="ECO:0000256" key="1">
    <source>
        <dbReference type="ARBA" id="ARBA00006484"/>
    </source>
</evidence>
<sequence length="259" mass="27853">MTGGAVHILMVNGGKNMNHCLHGKVALISGCSQGLGYEAAKILAAHGADIFGISIGDDEQLKKEIEAMGRSYHSMTADLSTPDIIHQVVKEALAAYQHIDILLNFAHVLKKEDTLSLSRIAWKQALDINLTAAFFLSQEVIKQFLKQKQGGKIINASGILPLEADSYAAYVVGKGGMEAMTQYLASAFAKDNIQINAIRFGYMQEGSSLYEDKEILKAIPARRLGTASDMEGALLLLASDQSNYMCGACIPVDGGCSIR</sequence>
<evidence type="ECO:0000313" key="4">
    <source>
        <dbReference type="Proteomes" id="UP000004090"/>
    </source>
</evidence>
<dbReference type="Pfam" id="PF13561">
    <property type="entry name" value="adh_short_C2"/>
    <property type="match status" value="1"/>
</dbReference>
<keyword evidence="2" id="KW-0560">Oxidoreductase</keyword>
<dbReference type="PANTHER" id="PTHR42760:SF5">
    <property type="entry name" value="2-DEHYDRO-3-DEOXY-D-GLUCONATE 5-DEHYDROGENASE"/>
    <property type="match status" value="1"/>
</dbReference>
<name>A8R923_9FIRM</name>
<dbReference type="Proteomes" id="UP000004090">
    <property type="component" value="Unassembled WGS sequence"/>
</dbReference>
<evidence type="ECO:0000313" key="3">
    <source>
        <dbReference type="EMBL" id="EDP11903.1"/>
    </source>
</evidence>
<dbReference type="InterPro" id="IPR036291">
    <property type="entry name" value="NAD(P)-bd_dom_sf"/>
</dbReference>
<organism evidence="3 4">
    <name type="scientific">Amedibacillus dolichus DSM 3991</name>
    <dbReference type="NCBI Taxonomy" id="428127"/>
    <lineage>
        <taxon>Bacteria</taxon>
        <taxon>Bacillati</taxon>
        <taxon>Bacillota</taxon>
        <taxon>Erysipelotrichia</taxon>
        <taxon>Erysipelotrichales</taxon>
        <taxon>Erysipelotrichaceae</taxon>
        <taxon>Amedibacillus</taxon>
    </lineage>
</organism>